<accession>A0ABR4B6K2</accession>
<dbReference type="PANTHER" id="PTHR37543">
    <property type="entry name" value="CCCH ZINC FINGER DNA BINDING PROTEIN (AFU_ORTHOLOGUE AFUA_5G12760)"/>
    <property type="match status" value="1"/>
</dbReference>
<dbReference type="InterPro" id="IPR057654">
    <property type="entry name" value="Znf-CCCH_tandem"/>
</dbReference>
<organism evidence="4 5">
    <name type="scientific">Lepraria finkii</name>
    <dbReference type="NCBI Taxonomy" id="1340010"/>
    <lineage>
        <taxon>Eukaryota</taxon>
        <taxon>Fungi</taxon>
        <taxon>Dikarya</taxon>
        <taxon>Ascomycota</taxon>
        <taxon>Pezizomycotina</taxon>
        <taxon>Lecanoromycetes</taxon>
        <taxon>OSLEUM clade</taxon>
        <taxon>Lecanoromycetidae</taxon>
        <taxon>Lecanorales</taxon>
        <taxon>Lecanorineae</taxon>
        <taxon>Stereocaulaceae</taxon>
        <taxon>Lepraria</taxon>
    </lineage>
</organism>
<dbReference type="EMBL" id="JBHFEH010000023">
    <property type="protein sequence ID" value="KAL2052982.1"/>
    <property type="molecule type" value="Genomic_DNA"/>
</dbReference>
<feature type="domain" description="Tandem CCCH zinc finger" evidence="3">
    <location>
        <begin position="225"/>
        <end position="274"/>
    </location>
</feature>
<evidence type="ECO:0008006" key="6">
    <source>
        <dbReference type="Google" id="ProtNLM"/>
    </source>
</evidence>
<evidence type="ECO:0000259" key="2">
    <source>
        <dbReference type="Pfam" id="PF25540"/>
    </source>
</evidence>
<evidence type="ECO:0000313" key="4">
    <source>
        <dbReference type="EMBL" id="KAL2052982.1"/>
    </source>
</evidence>
<evidence type="ECO:0000256" key="1">
    <source>
        <dbReference type="SAM" id="MobiDB-lite"/>
    </source>
</evidence>
<evidence type="ECO:0000259" key="3">
    <source>
        <dbReference type="Pfam" id="PF25543"/>
    </source>
</evidence>
<reference evidence="4 5" key="1">
    <citation type="submission" date="2024-09" db="EMBL/GenBank/DDBJ databases">
        <title>Rethinking Asexuality: The Enigmatic Case of Functional Sexual Genes in Lepraria (Stereocaulaceae).</title>
        <authorList>
            <person name="Doellman M."/>
            <person name="Sun Y."/>
            <person name="Barcenas-Pena A."/>
            <person name="Lumbsch H.T."/>
            <person name="Grewe F."/>
        </authorList>
    </citation>
    <scope>NUCLEOTIDE SEQUENCE [LARGE SCALE GENOMIC DNA]</scope>
    <source>
        <strain evidence="4 5">Grewe 0041</strain>
    </source>
</reference>
<dbReference type="Pfam" id="PF25543">
    <property type="entry name" value="zf-CCCH_tandem"/>
    <property type="match status" value="1"/>
</dbReference>
<keyword evidence="5" id="KW-1185">Reference proteome</keyword>
<name>A0ABR4B6K2_9LECA</name>
<feature type="domain" description="DUF7923" evidence="2">
    <location>
        <begin position="3"/>
        <end position="93"/>
    </location>
</feature>
<comment type="caution">
    <text evidence="4">The sequence shown here is derived from an EMBL/GenBank/DDBJ whole genome shotgun (WGS) entry which is preliminary data.</text>
</comment>
<dbReference type="Pfam" id="PF25540">
    <property type="entry name" value="DUF7923"/>
    <property type="match status" value="1"/>
</dbReference>
<dbReference type="Proteomes" id="UP001590951">
    <property type="component" value="Unassembled WGS sequence"/>
</dbReference>
<proteinExistence type="predicted"/>
<sequence>MGHPLCDFVDAGNGKECSDDKIREVFKLHVGDLHCKHIMFGGSADNGYARMLGPYAGNEIMNKRITMPEGPSFAQELSRLVQKFKTTSFAKVFRDTKIKISPRTGSLSAHSPNDTILKPPTWASKIGIRPAVLVAVPGHSPTSDRRPSETESPVSRNGKGQDLIPRNGKGQRVDIPLKFSQNLVGGIKGRKCCNNYHLLGECPYYGENGCRHEHGDRLKGAQLNTLRYIARLTSCKAGLACDDLECFWGHKCVHGSCTVVGCRFSSDMHNVDTKVANR</sequence>
<dbReference type="PANTHER" id="PTHR37543:SF1">
    <property type="entry name" value="CCCH ZINC FINGER DNA BINDING PROTEIN (AFU_ORTHOLOGUE AFUA_5G12760)"/>
    <property type="match status" value="1"/>
</dbReference>
<feature type="region of interest" description="Disordered" evidence="1">
    <location>
        <begin position="136"/>
        <end position="170"/>
    </location>
</feature>
<gene>
    <name evidence="4" type="ORF">ABVK25_006619</name>
</gene>
<evidence type="ECO:0000313" key="5">
    <source>
        <dbReference type="Proteomes" id="UP001590951"/>
    </source>
</evidence>
<dbReference type="InterPro" id="IPR057683">
    <property type="entry name" value="DUF7923"/>
</dbReference>
<protein>
    <recommendedName>
        <fullName evidence="6">C3H1-type domain-containing protein</fullName>
    </recommendedName>
</protein>